<proteinExistence type="inferred from homology"/>
<name>A0AAX2RXW7_HISSO</name>
<protein>
    <submittedName>
        <fullName evidence="3">DUF1508 domain-containing protein</fullName>
    </submittedName>
</protein>
<dbReference type="Proteomes" id="UP000297565">
    <property type="component" value="Unassembled WGS sequence"/>
</dbReference>
<evidence type="ECO:0000313" key="3">
    <source>
        <dbReference type="EMBL" id="TEW28748.1"/>
    </source>
</evidence>
<dbReference type="EMBL" id="SNRV01000025">
    <property type="protein sequence ID" value="TEW28748.1"/>
    <property type="molecule type" value="Genomic_DNA"/>
</dbReference>
<dbReference type="SUPFAM" id="SSF160113">
    <property type="entry name" value="YegP-like"/>
    <property type="match status" value="1"/>
</dbReference>
<gene>
    <name evidence="3" type="ORF">E2R48_08360</name>
</gene>
<comment type="similarity">
    <text evidence="1">Belongs to the UPF0339 family. Duplicated subfamily.</text>
</comment>
<dbReference type="Pfam" id="PF07411">
    <property type="entry name" value="DUF1508"/>
    <property type="match status" value="1"/>
</dbReference>
<accession>A0AAX2RXW7</accession>
<dbReference type="RefSeq" id="WP_075321742.1">
    <property type="nucleotide sequence ID" value="NZ_CP186878.1"/>
</dbReference>
<feature type="domain" description="DUF1508" evidence="2">
    <location>
        <begin position="8"/>
        <end position="47"/>
    </location>
</feature>
<evidence type="ECO:0000313" key="4">
    <source>
        <dbReference type="Proteomes" id="UP000297565"/>
    </source>
</evidence>
<sequence length="62" mass="7424">MKFETYLDKRHEWRWRLKASNGKIIADSGEGYKQRSDCLHGIDLVRQTNQFTEIICLEDDKH</sequence>
<reference evidence="3 4" key="1">
    <citation type="submission" date="2019-03" db="EMBL/GenBank/DDBJ databases">
        <title>Horizontal Gene Transfer Machinery in Histophilus somni.</title>
        <authorList>
            <person name="Mostafa Nazari M."/>
            <person name="Liljebjelke K."/>
        </authorList>
    </citation>
    <scope>NUCLEOTIDE SEQUENCE [LARGE SCALE GENOMIC DNA]</scope>
    <source>
        <strain evidence="3 4">UOC-EPH-KLM-04</strain>
    </source>
</reference>
<dbReference type="Gene3D" id="3.30.160.160">
    <property type="entry name" value="YegP-like"/>
    <property type="match status" value="1"/>
</dbReference>
<evidence type="ECO:0000256" key="1">
    <source>
        <dbReference type="ARBA" id="ARBA00007576"/>
    </source>
</evidence>
<comment type="caution">
    <text evidence="3">The sequence shown here is derived from an EMBL/GenBank/DDBJ whole genome shotgun (WGS) entry which is preliminary data.</text>
</comment>
<organism evidence="3 4">
    <name type="scientific">Histophilus somni</name>
    <name type="common">Haemophilus somnus</name>
    <dbReference type="NCBI Taxonomy" id="731"/>
    <lineage>
        <taxon>Bacteria</taxon>
        <taxon>Pseudomonadati</taxon>
        <taxon>Pseudomonadota</taxon>
        <taxon>Gammaproteobacteria</taxon>
        <taxon>Pasteurellales</taxon>
        <taxon>Pasteurellaceae</taxon>
        <taxon>Histophilus</taxon>
    </lineage>
</organism>
<dbReference type="AlphaFoldDB" id="A0AAX2RXW7"/>
<evidence type="ECO:0000259" key="2">
    <source>
        <dbReference type="Pfam" id="PF07411"/>
    </source>
</evidence>
<dbReference type="InterPro" id="IPR010879">
    <property type="entry name" value="DUF1508"/>
</dbReference>
<dbReference type="InterPro" id="IPR036913">
    <property type="entry name" value="YegP-like_sf"/>
</dbReference>